<dbReference type="AlphaFoldDB" id="A0A939H7Y3"/>
<protein>
    <recommendedName>
        <fullName evidence="2">DUF6199 domain-containing protein</fullName>
    </recommendedName>
</protein>
<dbReference type="EMBL" id="JAFNJU010000010">
    <property type="protein sequence ID" value="MBO1265884.1"/>
    <property type="molecule type" value="Genomic_DNA"/>
</dbReference>
<evidence type="ECO:0000259" key="2">
    <source>
        <dbReference type="Pfam" id="PF19701"/>
    </source>
</evidence>
<feature type="domain" description="DUF6199" evidence="2">
    <location>
        <begin position="177"/>
        <end position="230"/>
    </location>
</feature>
<sequence length="236" mass="27126">MNTTGNDDYMKRRMNWLGAAVLLLLFLNILLGFFAYRKDTSFKVEDTRFHLVSREEGDRVFKDQDGELLTVIIEEPDKNQVSFATRYTVEYGEKEFRVESDDFFEKGYRISENGEEVYVEAISESRWFESDEGIATRNHGRMEDLPFDVQMIYGLEDAVSSMGDSMVEANVVIVLILLLLSALGVFLILFPELAWKLEHFLWVEGGEPSELYLSVHRMAGGLILFLVLGMHLARVL</sequence>
<evidence type="ECO:0000313" key="4">
    <source>
        <dbReference type="Proteomes" id="UP000664218"/>
    </source>
</evidence>
<dbReference type="RefSeq" id="WP_207600405.1">
    <property type="nucleotide sequence ID" value="NZ_JAFNJU010000010.1"/>
</dbReference>
<dbReference type="Proteomes" id="UP000664218">
    <property type="component" value="Unassembled WGS sequence"/>
</dbReference>
<name>A0A939H7Y3_9CLOT</name>
<proteinExistence type="predicted"/>
<evidence type="ECO:0000313" key="3">
    <source>
        <dbReference type="EMBL" id="MBO1265884.1"/>
    </source>
</evidence>
<dbReference type="Pfam" id="PF19701">
    <property type="entry name" value="DUF6199"/>
    <property type="match status" value="1"/>
</dbReference>
<reference evidence="3" key="1">
    <citation type="submission" date="2021-03" db="EMBL/GenBank/DDBJ databases">
        <title>Proteiniclasticum marinus sp. nov., isolated from tidal flat sediment.</title>
        <authorList>
            <person name="Namirimu T."/>
            <person name="Yang J.-A."/>
            <person name="Yang S.-H."/>
            <person name="Kim Y.-J."/>
            <person name="Kwon K.K."/>
        </authorList>
    </citation>
    <scope>NUCLEOTIDE SEQUENCE</scope>
    <source>
        <strain evidence="3">SCR006</strain>
    </source>
</reference>
<keyword evidence="1" id="KW-0472">Membrane</keyword>
<keyword evidence="4" id="KW-1185">Reference proteome</keyword>
<evidence type="ECO:0000256" key="1">
    <source>
        <dbReference type="SAM" id="Phobius"/>
    </source>
</evidence>
<dbReference type="InterPro" id="IPR045679">
    <property type="entry name" value="DUF6199"/>
</dbReference>
<keyword evidence="1" id="KW-1133">Transmembrane helix</keyword>
<keyword evidence="1" id="KW-0812">Transmembrane</keyword>
<gene>
    <name evidence="3" type="ORF">J3A84_12660</name>
</gene>
<feature type="transmembrane region" description="Helical" evidence="1">
    <location>
        <begin position="171"/>
        <end position="191"/>
    </location>
</feature>
<feature type="transmembrane region" description="Helical" evidence="1">
    <location>
        <begin position="16"/>
        <end position="36"/>
    </location>
</feature>
<accession>A0A939H7Y3</accession>
<organism evidence="3 4">
    <name type="scientific">Proteiniclasticum aestuarii</name>
    <dbReference type="NCBI Taxonomy" id="2817862"/>
    <lineage>
        <taxon>Bacteria</taxon>
        <taxon>Bacillati</taxon>
        <taxon>Bacillota</taxon>
        <taxon>Clostridia</taxon>
        <taxon>Eubacteriales</taxon>
        <taxon>Clostridiaceae</taxon>
        <taxon>Proteiniclasticum</taxon>
    </lineage>
</organism>
<feature type="transmembrane region" description="Helical" evidence="1">
    <location>
        <begin position="211"/>
        <end position="233"/>
    </location>
</feature>
<comment type="caution">
    <text evidence="3">The sequence shown here is derived from an EMBL/GenBank/DDBJ whole genome shotgun (WGS) entry which is preliminary data.</text>
</comment>